<evidence type="ECO:0000313" key="2">
    <source>
        <dbReference type="EMBL" id="EDY32667.1"/>
    </source>
</evidence>
<gene>
    <name evidence="2" type="ORF">RUMLAC_01611</name>
</gene>
<evidence type="ECO:0000256" key="1">
    <source>
        <dbReference type="SAM" id="Phobius"/>
    </source>
</evidence>
<organism evidence="2 3">
    <name type="scientific">[Ruminococcus] lactaris ATCC 29176</name>
    <dbReference type="NCBI Taxonomy" id="471875"/>
    <lineage>
        <taxon>Bacteria</taxon>
        <taxon>Bacillati</taxon>
        <taxon>Bacillota</taxon>
        <taxon>Clostridia</taxon>
        <taxon>Lachnospirales</taxon>
        <taxon>Lachnospiraceae</taxon>
        <taxon>Mediterraneibacter</taxon>
    </lineage>
</organism>
<dbReference type="HOGENOM" id="CLU_2976575_0_0_9"/>
<comment type="caution">
    <text evidence="2">The sequence shown here is derived from an EMBL/GenBank/DDBJ whole genome shotgun (WGS) entry which is preliminary data.</text>
</comment>
<dbReference type="Proteomes" id="UP000003254">
    <property type="component" value="Unassembled WGS sequence"/>
</dbReference>
<evidence type="ECO:0000313" key="3">
    <source>
        <dbReference type="Proteomes" id="UP000003254"/>
    </source>
</evidence>
<keyword evidence="3" id="KW-1185">Reference proteome</keyword>
<keyword evidence="1" id="KW-1133">Transmembrane helix</keyword>
<protein>
    <submittedName>
        <fullName evidence="2">Uncharacterized protein</fullName>
    </submittedName>
</protein>
<dbReference type="AlphaFoldDB" id="B5CQ66"/>
<keyword evidence="1" id="KW-0812">Transmembrane</keyword>
<feature type="transmembrane region" description="Helical" evidence="1">
    <location>
        <begin position="12"/>
        <end position="31"/>
    </location>
</feature>
<name>B5CQ66_9FIRM</name>
<proteinExistence type="predicted"/>
<keyword evidence="1" id="KW-0472">Membrane</keyword>
<reference evidence="2 3" key="1">
    <citation type="submission" date="2008-08" db="EMBL/GenBank/DDBJ databases">
        <title>Draft genome sequence of Ruminococcus lactaris ATCC 29176.</title>
        <authorList>
            <person name="Sudarsanam P."/>
            <person name="Ley R."/>
            <person name="Guruge J."/>
            <person name="Turnbaugh P.J."/>
            <person name="Mahowald M."/>
            <person name="Liep D."/>
            <person name="Gordon J."/>
        </authorList>
    </citation>
    <scope>NUCLEOTIDE SEQUENCE [LARGE SCALE GENOMIC DNA]</scope>
    <source>
        <strain evidence="2 3">ATCC 29176</strain>
    </source>
</reference>
<sequence>MAYITGITSGFAVSRVAASGIADTSLFLYFMQWMSVCFRKKSPAAAELHQPGRTFSAL</sequence>
<dbReference type="EMBL" id="ABOU02000035">
    <property type="protein sequence ID" value="EDY32667.1"/>
    <property type="molecule type" value="Genomic_DNA"/>
</dbReference>
<accession>B5CQ66</accession>
<reference evidence="2 3" key="2">
    <citation type="submission" date="2008-08" db="EMBL/GenBank/DDBJ databases">
        <authorList>
            <person name="Fulton L."/>
            <person name="Clifton S."/>
            <person name="Fulton B."/>
            <person name="Xu J."/>
            <person name="Minx P."/>
            <person name="Pepin K.H."/>
            <person name="Johnson M."/>
            <person name="Bhonagiri V."/>
            <person name="Nash W.E."/>
            <person name="Mardis E.R."/>
            <person name="Wilson R.K."/>
        </authorList>
    </citation>
    <scope>NUCLEOTIDE SEQUENCE [LARGE SCALE GENOMIC DNA]</scope>
    <source>
        <strain evidence="2 3">ATCC 29176</strain>
    </source>
</reference>